<keyword evidence="3 5" id="KW-0694">RNA-binding</keyword>
<sequence>MAGQKNIYGKRSHSQSDYDNGANKRGNSGDDRDHFAIDSQDTVFRYLCPAKKIGSIIGRGGDIVKQLRIDTKSKIRIGETVPGCEDRVVTIYSTSDETNAYEDSGNYISPAQDALFRVHDRVIAEDLHDDDDSAGGHQVTARLLVPSDQIGCIIGKGGQIVQNIRSETGAHIRILKDEHLPTCALSTDELVQISGEAAVVKKALDQIASRLHENPSRSQRLLFSAAPSVYSATGSLIGPTAGTPIVGIAPLASPYGGYKGDAGDWSRSLYSAPRDELSSKEFSLRVVCPTGNIGGVIGKGGAIINQIRQESGALIKVDSSTVEGDDCLITISAKEFFDDQYSPTIEAALRLQPRCSEKIERDSGLISFTTRLLVPTSRIGCLLGKGGTIVNEMRKLTKANIRILGKDNLPKVASEDEEMVQISGDIDVAKDALIHVSRRLRANVFDRDSKRPGRGHSYSGGYGSSDYAAGDSYGAYGSSQIGGSGGAYGAYGNYLSGRSSTAGGFYRLKIWLVIMKCCRTLMLSELQVLHEWRRSCGTAKDDLPASSSIVITGWPSGISTCSKLLCRCGYLLGKLNLRYDLSLVASEINGKLFNRPGIIIESDCEVEKDKNDIVKIDEYLFIKRQVSNDDNLLGRVVSNEEEAFALYNNYALGIGFSVRKGKVRYSAGSKNVKQREYVCSKKVLSVNHHWQNVLFGCAFLLDEKIDSFKWLFQSFLESMGNRPPITIFTDQDSAMSNAIKVVFPTTHHRLCLWHISKNAPSHFGSLNSNPEFQKLWKKCCTGCESVIEFQENWDEMIRRYDISDNNWFNLMYTVREKWSTVFTKGSFTAGIKSSQISESTNNLLTGIANITTSLTHFSLAYENIVAGLRSKELDEDFRCKQGKPVTAVKYSGILEHAVKIYTCKMYMLFEKEFLHSLATLWREVTNDGLFCTYEVKEEANERVHMIPNQYILKRWTKEAKRGMMLYEKNIHFPGNKEEVELVWRHSMMRIASNLIYKCQGNDSTRQMCQEGLMNLEVKLDRQLARLKLGEAHVDDNDDHGNVAKDKEKDEMPLLDPPHARPKGVRNARIKGHFEKRKTKSSTKISSTNII</sequence>
<feature type="domain" description="K Homology" evidence="7">
    <location>
        <begin position="366"/>
        <end position="441"/>
    </location>
</feature>
<dbReference type="PANTHER" id="PTHR47718:SF17">
    <property type="entry name" value="PROTEIN FAR1-RELATED SEQUENCE 5-LIKE"/>
    <property type="match status" value="1"/>
</dbReference>
<dbReference type="InterPro" id="IPR004088">
    <property type="entry name" value="KH_dom_type_1"/>
</dbReference>
<evidence type="ECO:0000259" key="7">
    <source>
        <dbReference type="SMART" id="SM00322"/>
    </source>
</evidence>
<dbReference type="FunFam" id="3.30.310.210:FF:000002">
    <property type="entry name" value="KH domain-containing protein"/>
    <property type="match status" value="1"/>
</dbReference>
<evidence type="ECO:0000256" key="2">
    <source>
        <dbReference type="ARBA" id="ARBA00022737"/>
    </source>
</evidence>
<dbReference type="InterPro" id="IPR036612">
    <property type="entry name" value="KH_dom_type_1_sf"/>
</dbReference>
<dbReference type="GO" id="GO:0003723">
    <property type="term" value="F:RNA binding"/>
    <property type="evidence" value="ECO:0007669"/>
    <property type="project" value="UniProtKB-UniRule"/>
</dbReference>
<dbReference type="InterPro" id="IPR018289">
    <property type="entry name" value="MULE_transposase_dom"/>
</dbReference>
<feature type="region of interest" description="Disordered" evidence="6">
    <location>
        <begin position="1"/>
        <end position="34"/>
    </location>
</feature>
<dbReference type="Gene3D" id="3.30.310.210">
    <property type="match status" value="1"/>
</dbReference>
<keyword evidence="4" id="KW-0539">Nucleus</keyword>
<dbReference type="PANTHER" id="PTHR47718">
    <property type="entry name" value="OS01G0519700 PROTEIN"/>
    <property type="match status" value="1"/>
</dbReference>
<dbReference type="AlphaFoldDB" id="A0A6A6LGJ7"/>
<dbReference type="CDD" id="cd22460">
    <property type="entry name" value="KH-I_PEPPER_rpt2_like"/>
    <property type="match status" value="2"/>
</dbReference>
<feature type="region of interest" description="Disordered" evidence="6">
    <location>
        <begin position="1031"/>
        <end position="1090"/>
    </location>
</feature>
<feature type="compositionally biased region" description="Low complexity" evidence="6">
    <location>
        <begin position="1081"/>
        <end position="1090"/>
    </location>
</feature>
<organism evidence="8 9">
    <name type="scientific">Hevea brasiliensis</name>
    <name type="common">Para rubber tree</name>
    <name type="synonym">Siphonia brasiliensis</name>
    <dbReference type="NCBI Taxonomy" id="3981"/>
    <lineage>
        <taxon>Eukaryota</taxon>
        <taxon>Viridiplantae</taxon>
        <taxon>Streptophyta</taxon>
        <taxon>Embryophyta</taxon>
        <taxon>Tracheophyta</taxon>
        <taxon>Spermatophyta</taxon>
        <taxon>Magnoliopsida</taxon>
        <taxon>eudicotyledons</taxon>
        <taxon>Gunneridae</taxon>
        <taxon>Pentapetalae</taxon>
        <taxon>rosids</taxon>
        <taxon>fabids</taxon>
        <taxon>Malpighiales</taxon>
        <taxon>Euphorbiaceae</taxon>
        <taxon>Crotonoideae</taxon>
        <taxon>Micrandreae</taxon>
        <taxon>Hevea</taxon>
    </lineage>
</organism>
<dbReference type="Pfam" id="PF10551">
    <property type="entry name" value="MULE"/>
    <property type="match status" value="1"/>
</dbReference>
<comment type="subcellular location">
    <subcellularLocation>
        <location evidence="1">Nucleus</location>
    </subcellularLocation>
</comment>
<evidence type="ECO:0000256" key="3">
    <source>
        <dbReference type="ARBA" id="ARBA00022884"/>
    </source>
</evidence>
<feature type="compositionally biased region" description="Basic and acidic residues" evidence="6">
    <location>
        <begin position="1031"/>
        <end position="1051"/>
    </location>
</feature>
<keyword evidence="2" id="KW-0677">Repeat</keyword>
<reference evidence="8 9" key="1">
    <citation type="journal article" date="2020" name="Mol. Plant">
        <title>The Chromosome-Based Rubber Tree Genome Provides New Insights into Spurge Genome Evolution and Rubber Biosynthesis.</title>
        <authorList>
            <person name="Liu J."/>
            <person name="Shi C."/>
            <person name="Shi C.C."/>
            <person name="Li W."/>
            <person name="Zhang Q.J."/>
            <person name="Zhang Y."/>
            <person name="Li K."/>
            <person name="Lu H.F."/>
            <person name="Shi C."/>
            <person name="Zhu S.T."/>
            <person name="Xiao Z.Y."/>
            <person name="Nan H."/>
            <person name="Yue Y."/>
            <person name="Zhu X.G."/>
            <person name="Wu Y."/>
            <person name="Hong X.N."/>
            <person name="Fan G.Y."/>
            <person name="Tong Y."/>
            <person name="Zhang D."/>
            <person name="Mao C.L."/>
            <person name="Liu Y.L."/>
            <person name="Hao S.J."/>
            <person name="Liu W.Q."/>
            <person name="Lv M.Q."/>
            <person name="Zhang H.B."/>
            <person name="Liu Y."/>
            <person name="Hu-Tang G.R."/>
            <person name="Wang J.P."/>
            <person name="Wang J.H."/>
            <person name="Sun Y.H."/>
            <person name="Ni S.B."/>
            <person name="Chen W.B."/>
            <person name="Zhang X.C."/>
            <person name="Jiao Y.N."/>
            <person name="Eichler E.E."/>
            <person name="Li G.H."/>
            <person name="Liu X."/>
            <person name="Gao L.Z."/>
        </authorList>
    </citation>
    <scope>NUCLEOTIDE SEQUENCE [LARGE SCALE GENOMIC DNA]</scope>
    <source>
        <strain evidence="9">cv. GT1</strain>
        <tissue evidence="8">Leaf</tissue>
    </source>
</reference>
<dbReference type="SUPFAM" id="SSF54791">
    <property type="entry name" value="Eukaryotic type KH-domain (KH-domain type I)"/>
    <property type="match status" value="4"/>
</dbReference>
<dbReference type="InterPro" id="IPR004087">
    <property type="entry name" value="KH_dom"/>
</dbReference>
<proteinExistence type="predicted"/>
<name>A0A6A6LGJ7_HEVBR</name>
<dbReference type="PROSITE" id="PS50084">
    <property type="entry name" value="KH_TYPE_1"/>
    <property type="match status" value="4"/>
</dbReference>
<feature type="domain" description="K Homology" evidence="7">
    <location>
        <begin position="40"/>
        <end position="113"/>
    </location>
</feature>
<dbReference type="GO" id="GO:0009911">
    <property type="term" value="P:positive regulation of flower development"/>
    <property type="evidence" value="ECO:0007669"/>
    <property type="project" value="UniProtKB-ARBA"/>
</dbReference>
<accession>A0A6A6LGJ7</accession>
<feature type="compositionally biased region" description="Basic residues" evidence="6">
    <location>
        <begin position="1059"/>
        <end position="1080"/>
    </location>
</feature>
<evidence type="ECO:0000313" key="8">
    <source>
        <dbReference type="EMBL" id="KAF2299428.1"/>
    </source>
</evidence>
<evidence type="ECO:0000256" key="4">
    <source>
        <dbReference type="ARBA" id="ARBA00023242"/>
    </source>
</evidence>
<dbReference type="Proteomes" id="UP000467840">
    <property type="component" value="Chromosome 1"/>
</dbReference>
<gene>
    <name evidence="8" type="ORF">GH714_031918</name>
</gene>
<dbReference type="GO" id="GO:0005634">
    <property type="term" value="C:nucleus"/>
    <property type="evidence" value="ECO:0007669"/>
    <property type="project" value="UniProtKB-SubCell"/>
</dbReference>
<keyword evidence="9" id="KW-1185">Reference proteome</keyword>
<feature type="domain" description="K Homology" evidence="7">
    <location>
        <begin position="280"/>
        <end position="353"/>
    </location>
</feature>
<evidence type="ECO:0000313" key="9">
    <source>
        <dbReference type="Proteomes" id="UP000467840"/>
    </source>
</evidence>
<dbReference type="SMART" id="SM00322">
    <property type="entry name" value="KH"/>
    <property type="match status" value="4"/>
</dbReference>
<dbReference type="Gene3D" id="3.30.1370.10">
    <property type="entry name" value="K Homology domain, type 1"/>
    <property type="match status" value="2"/>
</dbReference>
<evidence type="ECO:0000256" key="5">
    <source>
        <dbReference type="PROSITE-ProRule" id="PRU00117"/>
    </source>
</evidence>
<dbReference type="EMBL" id="JAAGAX010000011">
    <property type="protein sequence ID" value="KAF2299428.1"/>
    <property type="molecule type" value="Genomic_DNA"/>
</dbReference>
<dbReference type="Pfam" id="PF00013">
    <property type="entry name" value="KH_1"/>
    <property type="match status" value="4"/>
</dbReference>
<dbReference type="CDD" id="cd22459">
    <property type="entry name" value="KH-I_PEPPER_rpt1_like"/>
    <property type="match status" value="2"/>
</dbReference>
<evidence type="ECO:0000256" key="6">
    <source>
        <dbReference type="SAM" id="MobiDB-lite"/>
    </source>
</evidence>
<evidence type="ECO:0000256" key="1">
    <source>
        <dbReference type="ARBA" id="ARBA00004123"/>
    </source>
</evidence>
<comment type="caution">
    <text evidence="8">The sequence shown here is derived from an EMBL/GenBank/DDBJ whole genome shotgun (WGS) entry which is preliminary data.</text>
</comment>
<feature type="domain" description="K Homology" evidence="7">
    <location>
        <begin position="137"/>
        <end position="212"/>
    </location>
</feature>
<protein>
    <recommendedName>
        <fullName evidence="7">K Homology domain-containing protein</fullName>
    </recommendedName>
</protein>